<dbReference type="FunFam" id="3.40.50.720:FF:000077">
    <property type="entry name" value="L-threonine 3-dehydrogenase, mitochondrial"/>
    <property type="match status" value="1"/>
</dbReference>
<sequence>MKRILITGALGQIGSELTTYLRKIYGESNVVASSKNREAGSKIVEEGPFAIVDVLDPGQIAEAVEKHEIDTIIHLAAILSAVGEANPTLAWKVNVEGLFHVLEVAREKGCAVFTPSSIAAFGPSTPKDQTPQDTLQRPTTMYGVTKVSGELLCDYYFKKFGVDTRGVRFPGLISYETLPGGGTTDYAVHIYYDAIQKGKFTCYLKEGTAMDMMYMPDALDAIVQLMEADPSRLIHRNAFNVTAMSFTPEKIYGEIQKHIPEFIMDYDVDPIRQSIADSWPNSLDDSAAREEWGWNPKYDLSSMTIDMLDKLRKKLGTK</sequence>
<evidence type="ECO:0000313" key="3">
    <source>
        <dbReference type="EMBL" id="KXG74684.1"/>
    </source>
</evidence>
<dbReference type="PANTHER" id="PTHR42687">
    <property type="entry name" value="L-THREONINE 3-DEHYDROGENASE"/>
    <property type="match status" value="1"/>
</dbReference>
<dbReference type="STRING" id="520762.AN619_21910"/>
<dbReference type="PANTHER" id="PTHR42687:SF1">
    <property type="entry name" value="L-THREONINE 3-DEHYDROGENASE, MITOCHONDRIAL"/>
    <property type="match status" value="1"/>
</dbReference>
<gene>
    <name evidence="3" type="ORF">AN619_21910</name>
</gene>
<dbReference type="InterPro" id="IPR001509">
    <property type="entry name" value="Epimerase_deHydtase"/>
</dbReference>
<accession>A0A140L2A9</accession>
<dbReference type="GO" id="GO:0006567">
    <property type="term" value="P:L-threonine catabolic process"/>
    <property type="evidence" value="ECO:0007669"/>
    <property type="project" value="TreeGrafter"/>
</dbReference>
<evidence type="ECO:0000259" key="2">
    <source>
        <dbReference type="Pfam" id="PF01370"/>
    </source>
</evidence>
<dbReference type="Pfam" id="PF01370">
    <property type="entry name" value="Epimerase"/>
    <property type="match status" value="1"/>
</dbReference>
<reference evidence="3 4" key="1">
    <citation type="submission" date="2015-12" db="EMBL/GenBank/DDBJ databases">
        <title>Draft genome sequence of the thermoanaerobe Thermotalea metallivorans, an isolate from the runoff channel of the Great Artesian Basin, Australia.</title>
        <authorList>
            <person name="Patel B.K."/>
        </authorList>
    </citation>
    <scope>NUCLEOTIDE SEQUENCE [LARGE SCALE GENOMIC DNA]</scope>
    <source>
        <strain evidence="3 4">B2-1</strain>
    </source>
</reference>
<dbReference type="InterPro" id="IPR051225">
    <property type="entry name" value="NAD(P)_epim/dehydratase"/>
</dbReference>
<proteinExistence type="inferred from homology"/>
<dbReference type="AlphaFoldDB" id="A0A140L2A9"/>
<comment type="caution">
    <text evidence="3">The sequence shown here is derived from an EMBL/GenBank/DDBJ whole genome shotgun (WGS) entry which is preliminary data.</text>
</comment>
<dbReference type="OrthoDB" id="9779902at2"/>
<dbReference type="RefSeq" id="WP_068556904.1">
    <property type="nucleotide sequence ID" value="NZ_LOEE01000047.1"/>
</dbReference>
<dbReference type="CDD" id="cd05272">
    <property type="entry name" value="TDH_SDR_e"/>
    <property type="match status" value="1"/>
</dbReference>
<dbReference type="PATRIC" id="fig|520762.4.peg.2425"/>
<protein>
    <submittedName>
        <fullName evidence="3">Putative epimerase/dehydratase</fullName>
    </submittedName>
</protein>
<dbReference type="Gene3D" id="3.40.50.720">
    <property type="entry name" value="NAD(P)-binding Rossmann-like Domain"/>
    <property type="match status" value="1"/>
</dbReference>
<feature type="domain" description="NAD-dependent epimerase/dehydratase" evidence="2">
    <location>
        <begin position="4"/>
        <end position="228"/>
    </location>
</feature>
<dbReference type="EMBL" id="LOEE01000047">
    <property type="protein sequence ID" value="KXG74684.1"/>
    <property type="molecule type" value="Genomic_DNA"/>
</dbReference>
<dbReference type="GO" id="GO:0008743">
    <property type="term" value="F:L-threonine 3-dehydrogenase activity"/>
    <property type="evidence" value="ECO:0007669"/>
    <property type="project" value="TreeGrafter"/>
</dbReference>
<organism evidence="3 4">
    <name type="scientific">Thermotalea metallivorans</name>
    <dbReference type="NCBI Taxonomy" id="520762"/>
    <lineage>
        <taxon>Bacteria</taxon>
        <taxon>Bacillati</taxon>
        <taxon>Bacillota</taxon>
        <taxon>Clostridia</taxon>
        <taxon>Peptostreptococcales</taxon>
        <taxon>Thermotaleaceae</taxon>
        <taxon>Thermotalea</taxon>
    </lineage>
</organism>
<dbReference type="Proteomes" id="UP000070456">
    <property type="component" value="Unassembled WGS sequence"/>
</dbReference>
<keyword evidence="4" id="KW-1185">Reference proteome</keyword>
<dbReference type="InterPro" id="IPR036291">
    <property type="entry name" value="NAD(P)-bd_dom_sf"/>
</dbReference>
<evidence type="ECO:0000313" key="4">
    <source>
        <dbReference type="Proteomes" id="UP000070456"/>
    </source>
</evidence>
<comment type="similarity">
    <text evidence="1">Belongs to the NAD(P)-dependent epimerase/dehydratase family.</text>
</comment>
<dbReference type="SUPFAM" id="SSF51735">
    <property type="entry name" value="NAD(P)-binding Rossmann-fold domains"/>
    <property type="match status" value="1"/>
</dbReference>
<evidence type="ECO:0000256" key="1">
    <source>
        <dbReference type="ARBA" id="ARBA00007637"/>
    </source>
</evidence>
<name>A0A140L2A9_9FIRM</name>